<reference evidence="4 5" key="1">
    <citation type="submission" date="2019-07" db="EMBL/GenBank/DDBJ databases">
        <title>Whole genome shotgun sequence of Nocardia ninae NBRC 108245.</title>
        <authorList>
            <person name="Hosoyama A."/>
            <person name="Uohara A."/>
            <person name="Ohji S."/>
            <person name="Ichikawa N."/>
        </authorList>
    </citation>
    <scope>NUCLEOTIDE SEQUENCE [LARGE SCALE GENOMIC DNA]</scope>
    <source>
        <strain evidence="4 5">NBRC 108245</strain>
    </source>
</reference>
<dbReference type="GO" id="GO:0005886">
    <property type="term" value="C:plasma membrane"/>
    <property type="evidence" value="ECO:0007669"/>
    <property type="project" value="TreeGrafter"/>
</dbReference>
<evidence type="ECO:0000313" key="4">
    <source>
        <dbReference type="EMBL" id="GEM39842.1"/>
    </source>
</evidence>
<evidence type="ECO:0000313" key="5">
    <source>
        <dbReference type="Proteomes" id="UP000321424"/>
    </source>
</evidence>
<keyword evidence="5" id="KW-1185">Reference proteome</keyword>
<dbReference type="EMBL" id="BJXA01000029">
    <property type="protein sequence ID" value="GEM39842.1"/>
    <property type="molecule type" value="Genomic_DNA"/>
</dbReference>
<proteinExistence type="predicted"/>
<evidence type="ECO:0000256" key="1">
    <source>
        <dbReference type="ARBA" id="ARBA00022679"/>
    </source>
</evidence>
<dbReference type="GO" id="GO:0006654">
    <property type="term" value="P:phosphatidic acid biosynthetic process"/>
    <property type="evidence" value="ECO:0007669"/>
    <property type="project" value="TreeGrafter"/>
</dbReference>
<dbReference type="Pfam" id="PF01553">
    <property type="entry name" value="Acyltransferase"/>
    <property type="match status" value="1"/>
</dbReference>
<comment type="caution">
    <text evidence="4">The sequence shown here is derived from an EMBL/GenBank/DDBJ whole genome shotgun (WGS) entry which is preliminary data.</text>
</comment>
<evidence type="ECO:0000259" key="3">
    <source>
        <dbReference type="SMART" id="SM00563"/>
    </source>
</evidence>
<evidence type="ECO:0000256" key="2">
    <source>
        <dbReference type="ARBA" id="ARBA00023315"/>
    </source>
</evidence>
<dbReference type="InterPro" id="IPR002123">
    <property type="entry name" value="Plipid/glycerol_acylTrfase"/>
</dbReference>
<name>A0A511MGQ3_9NOCA</name>
<organism evidence="4 5">
    <name type="scientific">Nocardia ninae NBRC 108245</name>
    <dbReference type="NCBI Taxonomy" id="1210091"/>
    <lineage>
        <taxon>Bacteria</taxon>
        <taxon>Bacillati</taxon>
        <taxon>Actinomycetota</taxon>
        <taxon>Actinomycetes</taxon>
        <taxon>Mycobacteriales</taxon>
        <taxon>Nocardiaceae</taxon>
        <taxon>Nocardia</taxon>
    </lineage>
</organism>
<dbReference type="Proteomes" id="UP000321424">
    <property type="component" value="Unassembled WGS sequence"/>
</dbReference>
<sequence>MPASIPVRGKDVMFYWLLKYALLGPFMHLYNRPTVEGVENIPADGPAIMAGNHLSFADWLFAPLMSPRRINYLAKAEYFNTPGIKGAFQKWFFTTTGQFPIDRTGADAAEDALNAARKLLDQGRLVGLYPEGTRSPDGRLYKGKTGLARLALETGVPVIPVAVIGTDQVSPPGPFRWRRRKVTVKFGTPIDFSRYEGMGGNRFVERAVTDEVMYELMQLGGQEYVDVYAASLKKNVPSGAPREEATRIPHTAAS</sequence>
<keyword evidence="2 4" id="KW-0012">Acyltransferase</keyword>
<protein>
    <submittedName>
        <fullName evidence="4">Putative 1-acylglycerol-3-phosphate O-acyltransferase</fullName>
    </submittedName>
</protein>
<dbReference type="GO" id="GO:0003841">
    <property type="term" value="F:1-acylglycerol-3-phosphate O-acyltransferase activity"/>
    <property type="evidence" value="ECO:0007669"/>
    <property type="project" value="TreeGrafter"/>
</dbReference>
<feature type="domain" description="Phospholipid/glycerol acyltransferase" evidence="3">
    <location>
        <begin position="47"/>
        <end position="166"/>
    </location>
</feature>
<dbReference type="CDD" id="cd07989">
    <property type="entry name" value="LPLAT_AGPAT-like"/>
    <property type="match status" value="1"/>
</dbReference>
<gene>
    <name evidence="4" type="ORF">NN4_43610</name>
</gene>
<dbReference type="PANTHER" id="PTHR10434:SF11">
    <property type="entry name" value="1-ACYL-SN-GLYCEROL-3-PHOSPHATE ACYLTRANSFERASE"/>
    <property type="match status" value="1"/>
</dbReference>
<keyword evidence="1 4" id="KW-0808">Transferase</keyword>
<dbReference type="SMART" id="SM00563">
    <property type="entry name" value="PlsC"/>
    <property type="match status" value="1"/>
</dbReference>
<accession>A0A511MGQ3</accession>
<dbReference type="PANTHER" id="PTHR10434">
    <property type="entry name" value="1-ACYL-SN-GLYCEROL-3-PHOSPHATE ACYLTRANSFERASE"/>
    <property type="match status" value="1"/>
</dbReference>
<dbReference type="AlphaFoldDB" id="A0A511MGQ3"/>
<dbReference type="SUPFAM" id="SSF69593">
    <property type="entry name" value="Glycerol-3-phosphate (1)-acyltransferase"/>
    <property type="match status" value="1"/>
</dbReference>